<keyword evidence="2" id="KW-1185">Reference proteome</keyword>
<comment type="caution">
    <text evidence="1">The sequence shown here is derived from an EMBL/GenBank/DDBJ whole genome shotgun (WGS) entry which is preliminary data.</text>
</comment>
<proteinExistence type="predicted"/>
<dbReference type="Proteomes" id="UP000887013">
    <property type="component" value="Unassembled WGS sequence"/>
</dbReference>
<dbReference type="EMBL" id="BMAW01061571">
    <property type="protein sequence ID" value="GFT31833.1"/>
    <property type="molecule type" value="Genomic_DNA"/>
</dbReference>
<evidence type="ECO:0000313" key="2">
    <source>
        <dbReference type="Proteomes" id="UP000887013"/>
    </source>
</evidence>
<name>A0A8X6NRY7_NEPPI</name>
<evidence type="ECO:0000313" key="1">
    <source>
        <dbReference type="EMBL" id="GFT31833.1"/>
    </source>
</evidence>
<accession>A0A8X6NRY7</accession>
<dbReference type="AlphaFoldDB" id="A0A8X6NRY7"/>
<sequence>MVLCIRQVRLTPLDRRIKPESIAIRNLFVVFKNLFIIDDLPLHRRFINFLIVGSSSPGLVKTLAVHRQNTVYAGTVLPVHTAFAKIAEVQIHQNFASCTASHPAKTYYACQNGCKPVPLLAGIPSHCHCRTLYLP</sequence>
<reference evidence="1" key="1">
    <citation type="submission" date="2020-08" db="EMBL/GenBank/DDBJ databases">
        <title>Multicomponent nature underlies the extraordinary mechanical properties of spider dragline silk.</title>
        <authorList>
            <person name="Kono N."/>
            <person name="Nakamura H."/>
            <person name="Mori M."/>
            <person name="Yoshida Y."/>
            <person name="Ohtoshi R."/>
            <person name="Malay A.D."/>
            <person name="Moran D.A.P."/>
            <person name="Tomita M."/>
            <person name="Numata K."/>
            <person name="Arakawa K."/>
        </authorList>
    </citation>
    <scope>NUCLEOTIDE SEQUENCE</scope>
</reference>
<organism evidence="1 2">
    <name type="scientific">Nephila pilipes</name>
    <name type="common">Giant wood spider</name>
    <name type="synonym">Nephila maculata</name>
    <dbReference type="NCBI Taxonomy" id="299642"/>
    <lineage>
        <taxon>Eukaryota</taxon>
        <taxon>Metazoa</taxon>
        <taxon>Ecdysozoa</taxon>
        <taxon>Arthropoda</taxon>
        <taxon>Chelicerata</taxon>
        <taxon>Arachnida</taxon>
        <taxon>Araneae</taxon>
        <taxon>Araneomorphae</taxon>
        <taxon>Entelegynae</taxon>
        <taxon>Araneoidea</taxon>
        <taxon>Nephilidae</taxon>
        <taxon>Nephila</taxon>
    </lineage>
</organism>
<protein>
    <submittedName>
        <fullName evidence="1">Uncharacterized protein</fullName>
    </submittedName>
</protein>
<gene>
    <name evidence="1" type="ORF">NPIL_294821</name>
</gene>